<dbReference type="OrthoDB" id="6692864at2759"/>
<dbReference type="EMBL" id="SFCI01000522">
    <property type="protein sequence ID" value="TFY79311.1"/>
    <property type="molecule type" value="Genomic_DNA"/>
</dbReference>
<dbReference type="Pfam" id="PF00067">
    <property type="entry name" value="p450"/>
    <property type="match status" value="2"/>
</dbReference>
<keyword evidence="10" id="KW-1185">Reference proteome</keyword>
<dbReference type="PANTHER" id="PTHR24305:SF187">
    <property type="entry name" value="P450, PUTATIVE (EUROFUNG)-RELATED"/>
    <property type="match status" value="1"/>
</dbReference>
<evidence type="ECO:0000313" key="10">
    <source>
        <dbReference type="Proteomes" id="UP000298061"/>
    </source>
</evidence>
<evidence type="ECO:0000256" key="1">
    <source>
        <dbReference type="ARBA" id="ARBA00001971"/>
    </source>
</evidence>
<dbReference type="Proteomes" id="UP000298061">
    <property type="component" value="Unassembled WGS sequence"/>
</dbReference>
<dbReference type="GO" id="GO:0005506">
    <property type="term" value="F:iron ion binding"/>
    <property type="evidence" value="ECO:0007669"/>
    <property type="project" value="InterPro"/>
</dbReference>
<dbReference type="PRINTS" id="PR00463">
    <property type="entry name" value="EP450I"/>
</dbReference>
<dbReference type="GO" id="GO:0004497">
    <property type="term" value="F:monooxygenase activity"/>
    <property type="evidence" value="ECO:0007669"/>
    <property type="project" value="UniProtKB-KW"/>
</dbReference>
<keyword evidence="8" id="KW-0349">Heme</keyword>
<comment type="similarity">
    <text evidence="3">Belongs to the cytochrome P450 family.</text>
</comment>
<dbReference type="Gene3D" id="1.10.630.10">
    <property type="entry name" value="Cytochrome P450"/>
    <property type="match status" value="2"/>
</dbReference>
<accession>A0A4Y9ZZB3</accession>
<comment type="cofactor">
    <cofactor evidence="1 8">
        <name>heme</name>
        <dbReference type="ChEBI" id="CHEBI:30413"/>
    </cofactor>
</comment>
<dbReference type="AlphaFoldDB" id="A0A4Y9ZZB3"/>
<proteinExistence type="inferred from homology"/>
<dbReference type="STRING" id="135208.A0A4Y9ZZB3"/>
<dbReference type="InterPro" id="IPR001128">
    <property type="entry name" value="Cyt_P450"/>
</dbReference>
<keyword evidence="6 8" id="KW-0408">Iron</keyword>
<evidence type="ECO:0000256" key="2">
    <source>
        <dbReference type="ARBA" id="ARBA00005179"/>
    </source>
</evidence>
<dbReference type="PRINTS" id="PR00385">
    <property type="entry name" value="P450"/>
</dbReference>
<keyword evidence="7" id="KW-0503">Monooxygenase</keyword>
<evidence type="ECO:0000256" key="5">
    <source>
        <dbReference type="ARBA" id="ARBA00023002"/>
    </source>
</evidence>
<dbReference type="PANTHER" id="PTHR24305">
    <property type="entry name" value="CYTOCHROME P450"/>
    <property type="match status" value="1"/>
</dbReference>
<evidence type="ECO:0000256" key="7">
    <source>
        <dbReference type="ARBA" id="ARBA00023033"/>
    </source>
</evidence>
<evidence type="ECO:0008006" key="11">
    <source>
        <dbReference type="Google" id="ProtNLM"/>
    </source>
</evidence>
<dbReference type="GO" id="GO:0020037">
    <property type="term" value="F:heme binding"/>
    <property type="evidence" value="ECO:0007669"/>
    <property type="project" value="InterPro"/>
</dbReference>
<comment type="pathway">
    <text evidence="2">Secondary metabolite biosynthesis.</text>
</comment>
<evidence type="ECO:0000313" key="9">
    <source>
        <dbReference type="EMBL" id="TFY79311.1"/>
    </source>
</evidence>
<evidence type="ECO:0000256" key="4">
    <source>
        <dbReference type="ARBA" id="ARBA00022723"/>
    </source>
</evidence>
<dbReference type="SUPFAM" id="SSF48264">
    <property type="entry name" value="Cytochrome P450"/>
    <property type="match status" value="1"/>
</dbReference>
<evidence type="ECO:0000256" key="8">
    <source>
        <dbReference type="PIRSR" id="PIRSR602401-1"/>
    </source>
</evidence>
<reference evidence="9 10" key="1">
    <citation type="submission" date="2019-02" db="EMBL/GenBank/DDBJ databases">
        <title>Genome sequencing of the rare red list fungi Hericium alpestre (H. flagellum).</title>
        <authorList>
            <person name="Buettner E."/>
            <person name="Kellner H."/>
        </authorList>
    </citation>
    <scope>NUCLEOTIDE SEQUENCE [LARGE SCALE GENOMIC DNA]</scope>
    <source>
        <strain evidence="9 10">DSM 108284</strain>
    </source>
</reference>
<gene>
    <name evidence="9" type="ORF">EWM64_g4697</name>
</gene>
<evidence type="ECO:0000256" key="3">
    <source>
        <dbReference type="ARBA" id="ARBA00010617"/>
    </source>
</evidence>
<comment type="caution">
    <text evidence="9">The sequence shown here is derived from an EMBL/GenBank/DDBJ whole genome shotgun (WGS) entry which is preliminary data.</text>
</comment>
<name>A0A4Y9ZZB3_9AGAM</name>
<organism evidence="9 10">
    <name type="scientific">Hericium alpestre</name>
    <dbReference type="NCBI Taxonomy" id="135208"/>
    <lineage>
        <taxon>Eukaryota</taxon>
        <taxon>Fungi</taxon>
        <taxon>Dikarya</taxon>
        <taxon>Basidiomycota</taxon>
        <taxon>Agaricomycotina</taxon>
        <taxon>Agaricomycetes</taxon>
        <taxon>Russulales</taxon>
        <taxon>Hericiaceae</taxon>
        <taxon>Hericium</taxon>
    </lineage>
</organism>
<dbReference type="GO" id="GO:0016705">
    <property type="term" value="F:oxidoreductase activity, acting on paired donors, with incorporation or reduction of molecular oxygen"/>
    <property type="evidence" value="ECO:0007669"/>
    <property type="project" value="InterPro"/>
</dbReference>
<feature type="binding site" description="axial binding residue" evidence="8">
    <location>
        <position position="313"/>
    </location>
    <ligand>
        <name>heme</name>
        <dbReference type="ChEBI" id="CHEBI:30413"/>
    </ligand>
    <ligandPart>
        <name>Fe</name>
        <dbReference type="ChEBI" id="CHEBI:18248"/>
    </ligandPart>
</feature>
<dbReference type="InterPro" id="IPR036396">
    <property type="entry name" value="Cyt_P450_sf"/>
</dbReference>
<protein>
    <recommendedName>
        <fullName evidence="11">Cytochrome P450</fullName>
    </recommendedName>
</protein>
<evidence type="ECO:0000256" key="6">
    <source>
        <dbReference type="ARBA" id="ARBA00023004"/>
    </source>
</evidence>
<sequence>MLTILCYAGPNELSFGHASAIPDILGRAGATSGLPKGPYWAHRDYPANLIAERTLARHAVLRKEWSRGFTTLALKDYEPMVMGRVRQLLESLQERCSLGEKGTVLDMASWASYFATDFMGDIMFGGGFELMEHGGDKHGLWDLLESGLDGEDQTGRAARPAAEVANDGILAIIAGSDTTATILSALVFHLLSNPTAYERLQAEVDAAFPQGEEPHDTAKMAGMEYLNACLNEALRLTPAIPNGSPRGVPQGEGPQIISGHVVPEGTQVFVHTWTVHRDPRNFPHPTSYIPERWLSAENNTAAFIPFSHGPSNCVGKNLALMEMRMVVCALLQRFELLPAEGFERWEDSLEDYFVFKKSPLPVRFIPRG</sequence>
<keyword evidence="4 8" id="KW-0479">Metal-binding</keyword>
<keyword evidence="5" id="KW-0560">Oxidoreductase</keyword>
<dbReference type="InterPro" id="IPR050121">
    <property type="entry name" value="Cytochrome_P450_monoxygenase"/>
</dbReference>
<dbReference type="InterPro" id="IPR002401">
    <property type="entry name" value="Cyt_P450_E_grp-I"/>
</dbReference>